<organism evidence="2 3">
    <name type="scientific">Eremococcus coleocola ACS-139-V-Col8</name>
    <dbReference type="NCBI Taxonomy" id="908337"/>
    <lineage>
        <taxon>Bacteria</taxon>
        <taxon>Bacillati</taxon>
        <taxon>Bacillota</taxon>
        <taxon>Bacilli</taxon>
        <taxon>Lactobacillales</taxon>
        <taxon>Aerococcaceae</taxon>
        <taxon>Eremococcus</taxon>
    </lineage>
</organism>
<dbReference type="Proteomes" id="UP000005990">
    <property type="component" value="Unassembled WGS sequence"/>
</dbReference>
<comment type="caution">
    <text evidence="2">The sequence shown here is derived from an EMBL/GenBank/DDBJ whole genome shotgun (WGS) entry which is preliminary data.</text>
</comment>
<dbReference type="Gene3D" id="3.10.20.10">
    <property type="match status" value="1"/>
</dbReference>
<dbReference type="InterPro" id="IPR000724">
    <property type="entry name" value="IgG-bd_B"/>
</dbReference>
<reference evidence="2 3" key="1">
    <citation type="submission" date="2010-10" db="EMBL/GenBank/DDBJ databases">
        <authorList>
            <person name="Durkin A.S."/>
            <person name="Madupu R."/>
            <person name="Torralba M."/>
            <person name="Gillis M."/>
            <person name="Methe B."/>
            <person name="Sutton G."/>
            <person name="Nelson K.E."/>
        </authorList>
    </citation>
    <scope>NUCLEOTIDE SEQUENCE [LARGE SCALE GENOMIC DNA]</scope>
    <source>
        <strain evidence="2 3">ACS-139-V-Col8</strain>
    </source>
</reference>
<evidence type="ECO:0000259" key="1">
    <source>
        <dbReference type="Pfam" id="PF01378"/>
    </source>
</evidence>
<dbReference type="STRING" id="908337.HMPREF9257_1607"/>
<dbReference type="OrthoDB" id="10014636at2"/>
<accession>E4KPW8</accession>
<protein>
    <submittedName>
        <fullName evidence="2">B domain protein</fullName>
    </submittedName>
</protein>
<dbReference type="AlphaFoldDB" id="E4KPW8"/>
<sequence>MQQTSVAVADSLVAEYGEYNVVANADGLVYAFTEKEVAAEEQTYKLVVNSEDAQITSEYTASSVELAGQYFRDYVNNNGLGDLEWSYDPATYTFTATDGL</sequence>
<keyword evidence="3" id="KW-1185">Reference proteome</keyword>
<evidence type="ECO:0000313" key="3">
    <source>
        <dbReference type="Proteomes" id="UP000005990"/>
    </source>
</evidence>
<feature type="domain" description="IgG-binding B" evidence="1">
    <location>
        <begin position="36"/>
        <end position="99"/>
    </location>
</feature>
<dbReference type="EMBL" id="AENN01000015">
    <property type="protein sequence ID" value="EFR31353.1"/>
    <property type="molecule type" value="Genomic_DNA"/>
</dbReference>
<dbReference type="RefSeq" id="WP_006418556.1">
    <property type="nucleotide sequence ID" value="NZ_AENN01000015.1"/>
</dbReference>
<gene>
    <name evidence="2" type="ORF">HMPREF9257_1607</name>
</gene>
<dbReference type="Pfam" id="PF01378">
    <property type="entry name" value="IgG_binding_B"/>
    <property type="match status" value="1"/>
</dbReference>
<proteinExistence type="predicted"/>
<evidence type="ECO:0000313" key="2">
    <source>
        <dbReference type="EMBL" id="EFR31353.1"/>
    </source>
</evidence>
<name>E4KPW8_9LACT</name>
<dbReference type="SMR" id="E4KPW8"/>
<dbReference type="SUPFAM" id="SSF54358">
    <property type="entry name" value="Immunoglobulin-binding domains"/>
    <property type="match status" value="1"/>
</dbReference>